<protein>
    <submittedName>
        <fullName evidence="1">Uncharacterized protein</fullName>
    </submittedName>
</protein>
<dbReference type="AlphaFoldDB" id="A0A1N6H7G0"/>
<gene>
    <name evidence="1" type="ORF">SAMN05421769_2276</name>
</gene>
<keyword evidence="2" id="KW-1185">Reference proteome</keyword>
<organism evidence="1 2">
    <name type="scientific">Chryseobacterium scophthalmum</name>
    <dbReference type="NCBI Taxonomy" id="59733"/>
    <lineage>
        <taxon>Bacteria</taxon>
        <taxon>Pseudomonadati</taxon>
        <taxon>Bacteroidota</taxon>
        <taxon>Flavobacteriia</taxon>
        <taxon>Flavobacteriales</taxon>
        <taxon>Weeksellaceae</taxon>
        <taxon>Chryseobacterium group</taxon>
        <taxon>Chryseobacterium</taxon>
    </lineage>
</organism>
<evidence type="ECO:0000313" key="2">
    <source>
        <dbReference type="Proteomes" id="UP000184782"/>
    </source>
</evidence>
<sequence length="87" mass="10491">MILPIKFKDQSYLAEITKSDGYFMFRFKESMNTYHHYNFVFQVFKCPLSCRLKHFKEFKNRVFGECNYGCPKGICCCYSKSFKIYSE</sequence>
<reference evidence="2" key="1">
    <citation type="submission" date="2016-12" db="EMBL/GenBank/DDBJ databases">
        <authorList>
            <person name="Varghese N."/>
            <person name="Submissions S."/>
        </authorList>
    </citation>
    <scope>NUCLEOTIDE SEQUENCE [LARGE SCALE GENOMIC DNA]</scope>
    <source>
        <strain evidence="2">DSM 16779</strain>
    </source>
</reference>
<accession>A0A1N6H7G0</accession>
<dbReference type="EMBL" id="FSRQ01000002">
    <property type="protein sequence ID" value="SIO15761.1"/>
    <property type="molecule type" value="Genomic_DNA"/>
</dbReference>
<evidence type="ECO:0000313" key="1">
    <source>
        <dbReference type="EMBL" id="SIO15761.1"/>
    </source>
</evidence>
<name>A0A1N6H7G0_9FLAO</name>
<proteinExistence type="predicted"/>
<dbReference type="Proteomes" id="UP000184782">
    <property type="component" value="Unassembled WGS sequence"/>
</dbReference>